<gene>
    <name evidence="1" type="ORF">Pta02_81850</name>
</gene>
<organism evidence="1 2">
    <name type="scientific">Planobispora takensis</name>
    <dbReference type="NCBI Taxonomy" id="1367882"/>
    <lineage>
        <taxon>Bacteria</taxon>
        <taxon>Bacillati</taxon>
        <taxon>Actinomycetota</taxon>
        <taxon>Actinomycetes</taxon>
        <taxon>Streptosporangiales</taxon>
        <taxon>Streptosporangiaceae</taxon>
        <taxon>Planobispora</taxon>
    </lineage>
</organism>
<accession>A0A8J3T670</accession>
<comment type="caution">
    <text evidence="1">The sequence shown here is derived from an EMBL/GenBank/DDBJ whole genome shotgun (WGS) entry which is preliminary data.</text>
</comment>
<sequence length="67" mass="6884">MGGGVGLDAAGWLGAAWWVCGGRPECGPAVTGPQAACAAGVRDVGPWWRRDAPPPLILTMAIRQATR</sequence>
<evidence type="ECO:0000313" key="2">
    <source>
        <dbReference type="Proteomes" id="UP000634476"/>
    </source>
</evidence>
<reference evidence="1" key="1">
    <citation type="submission" date="2021-01" db="EMBL/GenBank/DDBJ databases">
        <title>Whole genome shotgun sequence of Planobispora takensis NBRC 109077.</title>
        <authorList>
            <person name="Komaki H."/>
            <person name="Tamura T."/>
        </authorList>
    </citation>
    <scope>NUCLEOTIDE SEQUENCE</scope>
    <source>
        <strain evidence="1">NBRC 109077</strain>
    </source>
</reference>
<proteinExistence type="predicted"/>
<dbReference type="AlphaFoldDB" id="A0A8J3T670"/>
<keyword evidence="2" id="KW-1185">Reference proteome</keyword>
<dbReference type="EMBL" id="BOOK01000115">
    <property type="protein sequence ID" value="GII06177.1"/>
    <property type="molecule type" value="Genomic_DNA"/>
</dbReference>
<name>A0A8J3T670_9ACTN</name>
<evidence type="ECO:0000313" key="1">
    <source>
        <dbReference type="EMBL" id="GII06177.1"/>
    </source>
</evidence>
<protein>
    <submittedName>
        <fullName evidence="1">Uncharacterized protein</fullName>
    </submittedName>
</protein>
<dbReference type="Proteomes" id="UP000634476">
    <property type="component" value="Unassembled WGS sequence"/>
</dbReference>